<name>A0A1W1HHS4_9BACT</name>
<evidence type="ECO:0000313" key="1">
    <source>
        <dbReference type="EMBL" id="SLM32000.1"/>
    </source>
</evidence>
<gene>
    <name evidence="1" type="ORF">MTBBW1_530005</name>
</gene>
<accession>A0A1W1HHS4</accession>
<keyword evidence="2" id="KW-1185">Reference proteome</keyword>
<dbReference type="AlphaFoldDB" id="A0A1W1HHS4"/>
<dbReference type="Proteomes" id="UP000191931">
    <property type="component" value="Unassembled WGS sequence"/>
</dbReference>
<dbReference type="EMBL" id="FWEV01000296">
    <property type="protein sequence ID" value="SLM32000.1"/>
    <property type="molecule type" value="Genomic_DNA"/>
</dbReference>
<dbReference type="AntiFam" id="ANF00050">
    <property type="entry name" value="Translation of CRISPR YPEST repeat 1"/>
</dbReference>
<sequence length="66" mass="7297">MINLLLCLQVNCRTGSLENKNTPNDHTNNVNCRTGSLETGDNYLPATLNVNCRTGSLEKKEKAFTL</sequence>
<organism evidence="1 2">
    <name type="scientific">Desulfamplus magnetovallimortis</name>
    <dbReference type="NCBI Taxonomy" id="1246637"/>
    <lineage>
        <taxon>Bacteria</taxon>
        <taxon>Pseudomonadati</taxon>
        <taxon>Thermodesulfobacteriota</taxon>
        <taxon>Desulfobacteria</taxon>
        <taxon>Desulfobacterales</taxon>
        <taxon>Desulfobacteraceae</taxon>
        <taxon>Desulfamplus</taxon>
    </lineage>
</organism>
<evidence type="ECO:0000313" key="2">
    <source>
        <dbReference type="Proteomes" id="UP000191931"/>
    </source>
</evidence>
<protein>
    <submittedName>
        <fullName evidence="1">Uncharacterized protein</fullName>
    </submittedName>
</protein>
<reference evidence="1 2" key="1">
    <citation type="submission" date="2017-03" db="EMBL/GenBank/DDBJ databases">
        <authorList>
            <person name="Afonso C.L."/>
            <person name="Miller P.J."/>
            <person name="Scott M.A."/>
            <person name="Spackman E."/>
            <person name="Goraichik I."/>
            <person name="Dimitrov K.M."/>
            <person name="Suarez D.L."/>
            <person name="Swayne D.E."/>
        </authorList>
    </citation>
    <scope>NUCLEOTIDE SEQUENCE [LARGE SCALE GENOMIC DNA]</scope>
    <source>
        <strain evidence="1">PRJEB14757</strain>
    </source>
</reference>
<proteinExistence type="predicted"/>